<reference evidence="4" key="1">
    <citation type="submission" date="2017-09" db="EMBL/GenBank/DDBJ databases">
        <title>Metaegenomics of thermophilic ammonia-oxidizing enrichment culture.</title>
        <authorList>
            <person name="Kato S."/>
            <person name="Suzuki K."/>
        </authorList>
    </citation>
    <scope>NUCLEOTIDE SEQUENCE [LARGE SCALE GENOMIC DNA]</scope>
</reference>
<comment type="similarity">
    <text evidence="1">Belongs to the NifU family.</text>
</comment>
<dbReference type="AlphaFoldDB" id="A0A2H5XBP7"/>
<keyword evidence="3" id="KW-0808">Transferase</keyword>
<gene>
    <name evidence="3" type="primary">sufU</name>
    <name evidence="3" type="ORF">HRbin17_01050</name>
</gene>
<feature type="domain" description="NIF system FeS cluster assembly NifU N-terminal" evidence="2">
    <location>
        <begin position="15"/>
        <end position="134"/>
    </location>
</feature>
<proteinExistence type="inferred from homology"/>
<organism evidence="3 4">
    <name type="scientific">Candidatus Fervidibacter japonicus</name>
    <dbReference type="NCBI Taxonomy" id="2035412"/>
    <lineage>
        <taxon>Bacteria</taxon>
        <taxon>Candidatus Fervidibacterota</taxon>
        <taxon>Candidatus Fervidibacter</taxon>
    </lineage>
</organism>
<comment type="caution">
    <text evidence="3">The sequence shown here is derived from an EMBL/GenBank/DDBJ whole genome shotgun (WGS) entry which is preliminary data.</text>
</comment>
<dbReference type="PANTHER" id="PTHR10093">
    <property type="entry name" value="IRON-SULFUR CLUSTER ASSEMBLY ENZYME NIFU HOMOLOG"/>
    <property type="match status" value="1"/>
</dbReference>
<accession>A0A2H5XBP7</accession>
<dbReference type="Gene3D" id="3.90.1010.10">
    <property type="match status" value="1"/>
</dbReference>
<evidence type="ECO:0000313" key="4">
    <source>
        <dbReference type="Proteomes" id="UP000236173"/>
    </source>
</evidence>
<name>A0A2H5XBP7_9BACT</name>
<dbReference type="FunFam" id="3.90.1010.10:FF:000002">
    <property type="entry name" value="Iron-sulfur cluster assembly scaffold protein NifU"/>
    <property type="match status" value="1"/>
</dbReference>
<dbReference type="GO" id="GO:0016226">
    <property type="term" value="P:iron-sulfur cluster assembly"/>
    <property type="evidence" value="ECO:0007669"/>
    <property type="project" value="InterPro"/>
</dbReference>
<dbReference type="EC" id="2.-.-.-" evidence="3"/>
<evidence type="ECO:0000259" key="2">
    <source>
        <dbReference type="Pfam" id="PF01592"/>
    </source>
</evidence>
<dbReference type="CDD" id="cd06664">
    <property type="entry name" value="IscU_like"/>
    <property type="match status" value="1"/>
</dbReference>
<protein>
    <submittedName>
        <fullName evidence="3">Zinc-dependent sulfurtransferase SufU</fullName>
        <ecNumber evidence="3">2.-.-.-</ecNumber>
    </submittedName>
</protein>
<dbReference type="EMBL" id="BEHT01000012">
    <property type="protein sequence ID" value="GBC98537.1"/>
    <property type="molecule type" value="Genomic_DNA"/>
</dbReference>
<dbReference type="NCBIfam" id="TIGR01994">
    <property type="entry name" value="SUF_scaf_2"/>
    <property type="match status" value="1"/>
</dbReference>
<dbReference type="Pfam" id="PF01592">
    <property type="entry name" value="NifU_N"/>
    <property type="match status" value="1"/>
</dbReference>
<evidence type="ECO:0000256" key="1">
    <source>
        <dbReference type="ARBA" id="ARBA00006420"/>
    </source>
</evidence>
<evidence type="ECO:0000313" key="3">
    <source>
        <dbReference type="EMBL" id="GBC98537.1"/>
    </source>
</evidence>
<sequence length="155" mass="17629">MSEPDREFAALDWLYQEIILDHYKRPRNFGTLEAPDVAVEEENPFCGDRILLHLKADGTRIADIRFSGRGCAISQASASMMTERVKGMDLEDALRFAEEFRQMMRGEKPFPPEGALEDLDALRGVREFPVRIKCATLAWDLLQRSLAQLLEAKEG</sequence>
<dbReference type="GO" id="GO:0051536">
    <property type="term" value="F:iron-sulfur cluster binding"/>
    <property type="evidence" value="ECO:0007669"/>
    <property type="project" value="InterPro"/>
</dbReference>
<dbReference type="InterPro" id="IPR002871">
    <property type="entry name" value="NIF_FeS_clus_asmbl_NifU_N"/>
</dbReference>
<dbReference type="Proteomes" id="UP000236173">
    <property type="component" value="Unassembled WGS sequence"/>
</dbReference>
<dbReference type="GO" id="GO:0016740">
    <property type="term" value="F:transferase activity"/>
    <property type="evidence" value="ECO:0007669"/>
    <property type="project" value="UniProtKB-KW"/>
</dbReference>
<dbReference type="GO" id="GO:0005506">
    <property type="term" value="F:iron ion binding"/>
    <property type="evidence" value="ECO:0007669"/>
    <property type="project" value="InterPro"/>
</dbReference>
<dbReference type="SUPFAM" id="SSF82649">
    <property type="entry name" value="SufE/NifU"/>
    <property type="match status" value="1"/>
</dbReference>